<reference evidence="4" key="2">
    <citation type="journal article" date="2024" name="Plant">
        <title>Genomic evolution and insights into agronomic trait innovations of Sesamum species.</title>
        <authorList>
            <person name="Miao H."/>
            <person name="Wang L."/>
            <person name="Qu L."/>
            <person name="Liu H."/>
            <person name="Sun Y."/>
            <person name="Le M."/>
            <person name="Wang Q."/>
            <person name="Wei S."/>
            <person name="Zheng Y."/>
            <person name="Lin W."/>
            <person name="Duan Y."/>
            <person name="Cao H."/>
            <person name="Xiong S."/>
            <person name="Wang X."/>
            <person name="Wei L."/>
            <person name="Li C."/>
            <person name="Ma Q."/>
            <person name="Ju M."/>
            <person name="Zhao R."/>
            <person name="Li G."/>
            <person name="Mu C."/>
            <person name="Tian Q."/>
            <person name="Mei H."/>
            <person name="Zhang T."/>
            <person name="Gao T."/>
            <person name="Zhang H."/>
        </authorList>
    </citation>
    <scope>NUCLEOTIDE SEQUENCE</scope>
    <source>
        <strain evidence="4">G02</strain>
    </source>
</reference>
<sequence>MGSNRRRPFRAGYGDREPGGQHHSERNRRCFQKGGRESWVSSNLNKGHYDYYYWILTILSVGNLVYFIFCSRAYKCCEEERVWDEDVVEDKAGASMPKETAMIDMHSSRDASSTYFSA</sequence>
<proteinExistence type="inferred from homology"/>
<dbReference type="AlphaFoldDB" id="A0AAW2KNN7"/>
<feature type="compositionally biased region" description="Basic and acidic residues" evidence="2">
    <location>
        <begin position="13"/>
        <end position="28"/>
    </location>
</feature>
<keyword evidence="3" id="KW-1133">Transmembrane helix</keyword>
<keyword evidence="3" id="KW-0812">Transmembrane</keyword>
<dbReference type="Gene3D" id="1.20.1250.20">
    <property type="entry name" value="MFS general substrate transporter like domains"/>
    <property type="match status" value="1"/>
</dbReference>
<dbReference type="EMBL" id="JACGWJ010000027">
    <property type="protein sequence ID" value="KAL0308597.1"/>
    <property type="molecule type" value="Genomic_DNA"/>
</dbReference>
<evidence type="ECO:0000256" key="2">
    <source>
        <dbReference type="SAM" id="MobiDB-lite"/>
    </source>
</evidence>
<comment type="similarity">
    <text evidence="1">Belongs to the major facilitator superfamily. Phosphate:H(+) symporter (TC 2.A.1.9) family.</text>
</comment>
<organism evidence="4">
    <name type="scientific">Sesamum radiatum</name>
    <name type="common">Black benniseed</name>
    <dbReference type="NCBI Taxonomy" id="300843"/>
    <lineage>
        <taxon>Eukaryota</taxon>
        <taxon>Viridiplantae</taxon>
        <taxon>Streptophyta</taxon>
        <taxon>Embryophyta</taxon>
        <taxon>Tracheophyta</taxon>
        <taxon>Spermatophyta</taxon>
        <taxon>Magnoliopsida</taxon>
        <taxon>eudicotyledons</taxon>
        <taxon>Gunneridae</taxon>
        <taxon>Pentapetalae</taxon>
        <taxon>asterids</taxon>
        <taxon>lamiids</taxon>
        <taxon>Lamiales</taxon>
        <taxon>Pedaliaceae</taxon>
        <taxon>Sesamum</taxon>
    </lineage>
</organism>
<dbReference type="InterPro" id="IPR036259">
    <property type="entry name" value="MFS_trans_sf"/>
</dbReference>
<protein>
    <submittedName>
        <fullName evidence="4">Protein NRT1/ PTR FAMILY 1.2</fullName>
    </submittedName>
</protein>
<keyword evidence="3" id="KW-0472">Membrane</keyword>
<evidence type="ECO:0000313" key="4">
    <source>
        <dbReference type="EMBL" id="KAL0308597.1"/>
    </source>
</evidence>
<reference evidence="4" key="1">
    <citation type="submission" date="2020-06" db="EMBL/GenBank/DDBJ databases">
        <authorList>
            <person name="Li T."/>
            <person name="Hu X."/>
            <person name="Zhang T."/>
            <person name="Song X."/>
            <person name="Zhang H."/>
            <person name="Dai N."/>
            <person name="Sheng W."/>
            <person name="Hou X."/>
            <person name="Wei L."/>
        </authorList>
    </citation>
    <scope>NUCLEOTIDE SEQUENCE</scope>
    <source>
        <strain evidence="4">G02</strain>
        <tissue evidence="4">Leaf</tissue>
    </source>
</reference>
<comment type="caution">
    <text evidence="4">The sequence shown here is derived from an EMBL/GenBank/DDBJ whole genome shotgun (WGS) entry which is preliminary data.</text>
</comment>
<name>A0AAW2KNN7_SESRA</name>
<gene>
    <name evidence="4" type="ORF">Sradi_5802000</name>
</gene>
<evidence type="ECO:0000256" key="3">
    <source>
        <dbReference type="SAM" id="Phobius"/>
    </source>
</evidence>
<feature type="region of interest" description="Disordered" evidence="2">
    <location>
        <begin position="1"/>
        <end position="30"/>
    </location>
</feature>
<accession>A0AAW2KNN7</accession>
<feature type="transmembrane region" description="Helical" evidence="3">
    <location>
        <begin position="51"/>
        <end position="69"/>
    </location>
</feature>
<evidence type="ECO:0000256" key="1">
    <source>
        <dbReference type="ARBA" id="ARBA00044504"/>
    </source>
</evidence>